<accession>A0A8H6YRQ3</accession>
<reference evidence="2" key="1">
    <citation type="submission" date="2020-05" db="EMBL/GenBank/DDBJ databases">
        <title>Mycena genomes resolve the evolution of fungal bioluminescence.</title>
        <authorList>
            <person name="Tsai I.J."/>
        </authorList>
    </citation>
    <scope>NUCLEOTIDE SEQUENCE</scope>
    <source>
        <strain evidence="2">CCC161011</strain>
    </source>
</reference>
<keyword evidence="3" id="KW-1185">Reference proteome</keyword>
<sequence length="110" mass="11355">MQLLLVITALLTASSAYAQAACASVPTDVARQISEMQAFNNRVPPPSSTSVTDCNSAKSLKSGIDGYRTVLAENPANGCLGVYANLILAGGVFNPQYTLLGKFVAACGTL</sequence>
<comment type="caution">
    <text evidence="2">The sequence shown here is derived from an EMBL/GenBank/DDBJ whole genome shotgun (WGS) entry which is preliminary data.</text>
</comment>
<feature type="chain" id="PRO_5034009930" evidence="1">
    <location>
        <begin position="19"/>
        <end position="110"/>
    </location>
</feature>
<protein>
    <submittedName>
        <fullName evidence="2">Uncharacterized protein</fullName>
    </submittedName>
</protein>
<feature type="signal peptide" evidence="1">
    <location>
        <begin position="1"/>
        <end position="18"/>
    </location>
</feature>
<organism evidence="2 3">
    <name type="scientific">Mycena venus</name>
    <dbReference type="NCBI Taxonomy" id="2733690"/>
    <lineage>
        <taxon>Eukaryota</taxon>
        <taxon>Fungi</taxon>
        <taxon>Dikarya</taxon>
        <taxon>Basidiomycota</taxon>
        <taxon>Agaricomycotina</taxon>
        <taxon>Agaricomycetes</taxon>
        <taxon>Agaricomycetidae</taxon>
        <taxon>Agaricales</taxon>
        <taxon>Marasmiineae</taxon>
        <taxon>Mycenaceae</taxon>
        <taxon>Mycena</taxon>
    </lineage>
</organism>
<dbReference type="AlphaFoldDB" id="A0A8H6YRQ3"/>
<evidence type="ECO:0000256" key="1">
    <source>
        <dbReference type="SAM" id="SignalP"/>
    </source>
</evidence>
<dbReference type="Proteomes" id="UP000620124">
    <property type="component" value="Unassembled WGS sequence"/>
</dbReference>
<keyword evidence="1" id="KW-0732">Signal</keyword>
<gene>
    <name evidence="2" type="ORF">MVEN_00474400</name>
</gene>
<proteinExistence type="predicted"/>
<name>A0A8H6YRQ3_9AGAR</name>
<evidence type="ECO:0000313" key="3">
    <source>
        <dbReference type="Proteomes" id="UP000620124"/>
    </source>
</evidence>
<dbReference type="OrthoDB" id="2904619at2759"/>
<dbReference type="EMBL" id="JACAZI010000003">
    <property type="protein sequence ID" value="KAF7365985.1"/>
    <property type="molecule type" value="Genomic_DNA"/>
</dbReference>
<evidence type="ECO:0000313" key="2">
    <source>
        <dbReference type="EMBL" id="KAF7365985.1"/>
    </source>
</evidence>